<dbReference type="EMBL" id="MSFL01000015">
    <property type="protein sequence ID" value="PWY79743.1"/>
    <property type="molecule type" value="Genomic_DNA"/>
</dbReference>
<dbReference type="OrthoDB" id="3687641at2759"/>
<evidence type="ECO:0008006" key="5">
    <source>
        <dbReference type="Google" id="ProtNLM"/>
    </source>
</evidence>
<dbReference type="PANTHER" id="PTHR33365:SF4">
    <property type="entry name" value="CYCLOCHLOROTINE BIOSYNTHESIS PROTEIN O"/>
    <property type="match status" value="1"/>
</dbReference>
<dbReference type="InterPro" id="IPR021765">
    <property type="entry name" value="UstYa-like"/>
</dbReference>
<proteinExistence type="inferred from homology"/>
<dbReference type="GeneID" id="37061673"/>
<evidence type="ECO:0000256" key="2">
    <source>
        <dbReference type="ARBA" id="ARBA00035112"/>
    </source>
</evidence>
<gene>
    <name evidence="3" type="ORF">BO70DRAFT_293414</name>
</gene>
<dbReference type="Pfam" id="PF11807">
    <property type="entry name" value="UstYa"/>
    <property type="match status" value="1"/>
</dbReference>
<evidence type="ECO:0000313" key="4">
    <source>
        <dbReference type="Proteomes" id="UP000247233"/>
    </source>
</evidence>
<comment type="pathway">
    <text evidence="1">Mycotoxin biosynthesis.</text>
</comment>
<protein>
    <recommendedName>
        <fullName evidence="5">Tat pathway signal sequence</fullName>
    </recommendedName>
</protein>
<accession>A0A317VZS3</accession>
<dbReference type="GO" id="GO:0043386">
    <property type="term" value="P:mycotoxin biosynthetic process"/>
    <property type="evidence" value="ECO:0007669"/>
    <property type="project" value="InterPro"/>
</dbReference>
<dbReference type="PANTHER" id="PTHR33365">
    <property type="entry name" value="YALI0B05434P"/>
    <property type="match status" value="1"/>
</dbReference>
<dbReference type="Proteomes" id="UP000247233">
    <property type="component" value="Unassembled WGS sequence"/>
</dbReference>
<comment type="similarity">
    <text evidence="2">Belongs to the ustYa family.</text>
</comment>
<keyword evidence="4" id="KW-1185">Reference proteome</keyword>
<evidence type="ECO:0000256" key="1">
    <source>
        <dbReference type="ARBA" id="ARBA00004685"/>
    </source>
</evidence>
<organism evidence="3 4">
    <name type="scientific">Aspergillus heteromorphus CBS 117.55</name>
    <dbReference type="NCBI Taxonomy" id="1448321"/>
    <lineage>
        <taxon>Eukaryota</taxon>
        <taxon>Fungi</taxon>
        <taxon>Dikarya</taxon>
        <taxon>Ascomycota</taxon>
        <taxon>Pezizomycotina</taxon>
        <taxon>Eurotiomycetes</taxon>
        <taxon>Eurotiomycetidae</taxon>
        <taxon>Eurotiales</taxon>
        <taxon>Aspergillaceae</taxon>
        <taxon>Aspergillus</taxon>
        <taxon>Aspergillus subgen. Circumdati</taxon>
    </lineage>
</organism>
<dbReference type="STRING" id="1448321.A0A317VZS3"/>
<comment type="caution">
    <text evidence="3">The sequence shown here is derived from an EMBL/GenBank/DDBJ whole genome shotgun (WGS) entry which is preliminary data.</text>
</comment>
<reference evidence="3 4" key="1">
    <citation type="submission" date="2016-12" db="EMBL/GenBank/DDBJ databases">
        <title>The genomes of Aspergillus section Nigri reveals drivers in fungal speciation.</title>
        <authorList>
            <consortium name="DOE Joint Genome Institute"/>
            <person name="Vesth T.C."/>
            <person name="Nybo J."/>
            <person name="Theobald S."/>
            <person name="Brandl J."/>
            <person name="Frisvad J.C."/>
            <person name="Nielsen K.F."/>
            <person name="Lyhne E.K."/>
            <person name="Kogle M.E."/>
            <person name="Kuo A."/>
            <person name="Riley R."/>
            <person name="Clum A."/>
            <person name="Nolan M."/>
            <person name="Lipzen A."/>
            <person name="Salamov A."/>
            <person name="Henrissat B."/>
            <person name="Wiebenga A."/>
            <person name="De Vries R.P."/>
            <person name="Grigoriev I.V."/>
            <person name="Mortensen U.H."/>
            <person name="Andersen M.R."/>
            <person name="Baker S.E."/>
        </authorList>
    </citation>
    <scope>NUCLEOTIDE SEQUENCE [LARGE SCALE GENOMIC DNA]</scope>
    <source>
        <strain evidence="3 4">CBS 117.55</strain>
    </source>
</reference>
<dbReference type="VEuPathDB" id="FungiDB:BO70DRAFT_293414"/>
<dbReference type="RefSeq" id="XP_025398766.1">
    <property type="nucleotide sequence ID" value="XM_025539436.1"/>
</dbReference>
<name>A0A317VZS3_9EURO</name>
<evidence type="ECO:0000313" key="3">
    <source>
        <dbReference type="EMBL" id="PWY79743.1"/>
    </source>
</evidence>
<sequence>MASLWKVTRSYWARISSPYLPVRSTEDVDEIDEPLGTESKNSVQPNDSFHLRYFWPSLCFLIGSIAFSTVLSSHSPSDGYCEGKLWAWSPMLGNAKYKWQQLDAEMLPDALYGGPPSDERRNAWDQTMEDGFIGFPRNQMNKINKSIDEDWWWLPPPHENQVIAAPEYYHQLHCVRLLWLHAYRDQWDYTEGGSMSPSRFAVHTKHCYLALKRMLECQADISPVLFEEASSVEGSGVWKPLNAPQKCKDFSAVLEWHADHTVCERPCTYT</sequence>
<dbReference type="AlphaFoldDB" id="A0A317VZS3"/>